<reference evidence="3" key="1">
    <citation type="journal article" date="2019" name="Int. J. Syst. Evol. Microbiol.">
        <title>The Global Catalogue of Microorganisms (GCM) 10K type strain sequencing project: providing services to taxonomists for standard genome sequencing and annotation.</title>
        <authorList>
            <consortium name="The Broad Institute Genomics Platform"/>
            <consortium name="The Broad Institute Genome Sequencing Center for Infectious Disease"/>
            <person name="Wu L."/>
            <person name="Ma J."/>
        </authorList>
    </citation>
    <scope>NUCLEOTIDE SEQUENCE [LARGE SCALE GENOMIC DNA]</scope>
    <source>
        <strain evidence="3">CGMCC 1.9106</strain>
    </source>
</reference>
<dbReference type="EMBL" id="JBHTAC010000021">
    <property type="protein sequence ID" value="MFC7244921.1"/>
    <property type="molecule type" value="Genomic_DNA"/>
</dbReference>
<comment type="caution">
    <text evidence="2">The sequence shown here is derived from an EMBL/GenBank/DDBJ whole genome shotgun (WGS) entry which is preliminary data.</text>
</comment>
<evidence type="ECO:0000259" key="1">
    <source>
        <dbReference type="Pfam" id="PF12680"/>
    </source>
</evidence>
<protein>
    <submittedName>
        <fullName evidence="2">Nuclear transport factor 2 family protein</fullName>
    </submittedName>
</protein>
<dbReference type="SUPFAM" id="SSF54427">
    <property type="entry name" value="NTF2-like"/>
    <property type="match status" value="1"/>
</dbReference>
<evidence type="ECO:0000313" key="2">
    <source>
        <dbReference type="EMBL" id="MFC7244921.1"/>
    </source>
</evidence>
<proteinExistence type="predicted"/>
<gene>
    <name evidence="2" type="ORF">ACFQO7_20805</name>
</gene>
<dbReference type="Pfam" id="PF12680">
    <property type="entry name" value="SnoaL_2"/>
    <property type="match status" value="1"/>
</dbReference>
<dbReference type="Proteomes" id="UP001596392">
    <property type="component" value="Unassembled WGS sequence"/>
</dbReference>
<organism evidence="2 3">
    <name type="scientific">Catellatospora aurea</name>
    <dbReference type="NCBI Taxonomy" id="1337874"/>
    <lineage>
        <taxon>Bacteria</taxon>
        <taxon>Bacillati</taxon>
        <taxon>Actinomycetota</taxon>
        <taxon>Actinomycetes</taxon>
        <taxon>Micromonosporales</taxon>
        <taxon>Micromonosporaceae</taxon>
        <taxon>Catellatospora</taxon>
    </lineage>
</organism>
<sequence>MSNTDVVAGFFAAGEADDVAAAIAHFAEDGVWIAAEGSEPGTTYRKPAMSELLTRLIAVRKEYEAKGVKIAYGDLVEAGDKVYLEIVISLDGKVLDRSIDVFTVVDGRIAVKDVYRKA</sequence>
<name>A0ABW2GY75_9ACTN</name>
<dbReference type="InterPro" id="IPR037401">
    <property type="entry name" value="SnoaL-like"/>
</dbReference>
<dbReference type="RefSeq" id="WP_376807887.1">
    <property type="nucleotide sequence ID" value="NZ_JBHTAC010000021.1"/>
</dbReference>
<accession>A0ABW2GY75</accession>
<dbReference type="InterPro" id="IPR032710">
    <property type="entry name" value="NTF2-like_dom_sf"/>
</dbReference>
<dbReference type="Gene3D" id="3.10.450.50">
    <property type="match status" value="1"/>
</dbReference>
<keyword evidence="3" id="KW-1185">Reference proteome</keyword>
<feature type="domain" description="SnoaL-like" evidence="1">
    <location>
        <begin position="7"/>
        <end position="110"/>
    </location>
</feature>
<evidence type="ECO:0000313" key="3">
    <source>
        <dbReference type="Proteomes" id="UP001596392"/>
    </source>
</evidence>